<feature type="transmembrane region" description="Helical" evidence="2">
    <location>
        <begin position="125"/>
        <end position="144"/>
    </location>
</feature>
<sequence>MRRAAAPSGRPRRVGELDVLRGFALFGVLVVNAQLMAGPYTALGGGPGASAADRVAAWLVTALVTAKFYVLFSFLFGYGFVLQERAARRAGAAFAPRHLRRAAGLFVLGAGHAVLLYPGDVLTTYAVLALVLYGLRGLSVRAALRVAAALLLGLSALLLGYGLLTVALTEPVTAQAYAPRVAERVAALRGDAGSVLGARLRELPAAIGTGLLYAPAMLAAFLAGLAAARSRLVERRGRDRVWLRRTARRWLPLGLTGGVAAACCSSGPLDSRWFLVGQAVTVLTAPALTVSYACGVLLLLRRYETRVPAAAGALAAAGRMTLSHYLTQSLVLAWVFTGYGLGRYDRAGTVAVLAGCVVLYVLQLAAGARPAARTRYGPAELVLRTVTQGRRPGAPVRGPASTAAHPAAAPREADGVRHAP</sequence>
<feature type="transmembrane region" description="Helical" evidence="2">
    <location>
        <begin position="20"/>
        <end position="43"/>
    </location>
</feature>
<gene>
    <name evidence="4" type="ORF">RM528_19685</name>
</gene>
<feature type="region of interest" description="Disordered" evidence="1">
    <location>
        <begin position="388"/>
        <end position="420"/>
    </location>
</feature>
<evidence type="ECO:0000256" key="1">
    <source>
        <dbReference type="SAM" id="MobiDB-lite"/>
    </source>
</evidence>
<name>A0ABU2QM84_9ACTN</name>
<proteinExistence type="predicted"/>
<evidence type="ECO:0000313" key="5">
    <source>
        <dbReference type="Proteomes" id="UP001180503"/>
    </source>
</evidence>
<dbReference type="Pfam" id="PF04235">
    <property type="entry name" value="DUF418"/>
    <property type="match status" value="1"/>
</dbReference>
<organism evidence="4 5">
    <name type="scientific">Streptomyces edwardsiae</name>
    <dbReference type="NCBI Taxonomy" id="3075527"/>
    <lineage>
        <taxon>Bacteria</taxon>
        <taxon>Bacillati</taxon>
        <taxon>Actinomycetota</taxon>
        <taxon>Actinomycetes</taxon>
        <taxon>Kitasatosporales</taxon>
        <taxon>Streptomycetaceae</taxon>
        <taxon>Streptomyces</taxon>
    </lineage>
</organism>
<feature type="transmembrane region" description="Helical" evidence="2">
    <location>
        <begin position="205"/>
        <end position="228"/>
    </location>
</feature>
<feature type="transmembrane region" description="Helical" evidence="2">
    <location>
        <begin position="249"/>
        <end position="269"/>
    </location>
</feature>
<dbReference type="InterPro" id="IPR052529">
    <property type="entry name" value="Bact_Transport_Assoc"/>
</dbReference>
<evidence type="ECO:0000313" key="4">
    <source>
        <dbReference type="EMBL" id="MDT0404070.1"/>
    </source>
</evidence>
<keyword evidence="2" id="KW-0472">Membrane</keyword>
<comment type="caution">
    <text evidence="4">The sequence shown here is derived from an EMBL/GenBank/DDBJ whole genome shotgun (WGS) entry which is preliminary data.</text>
</comment>
<feature type="transmembrane region" description="Helical" evidence="2">
    <location>
        <begin position="102"/>
        <end position="119"/>
    </location>
</feature>
<evidence type="ECO:0000259" key="3">
    <source>
        <dbReference type="Pfam" id="PF04235"/>
    </source>
</evidence>
<protein>
    <submittedName>
        <fullName evidence="4">DUF418 domain-containing protein</fullName>
    </submittedName>
</protein>
<feature type="domain" description="DUF418" evidence="3">
    <location>
        <begin position="228"/>
        <end position="389"/>
    </location>
</feature>
<dbReference type="PANTHER" id="PTHR30590:SF2">
    <property type="entry name" value="INNER MEMBRANE PROTEIN"/>
    <property type="match status" value="1"/>
</dbReference>
<feature type="transmembrane region" description="Helical" evidence="2">
    <location>
        <begin position="275"/>
        <end position="300"/>
    </location>
</feature>
<feature type="transmembrane region" description="Helical" evidence="2">
    <location>
        <begin position="55"/>
        <end position="81"/>
    </location>
</feature>
<feature type="transmembrane region" description="Helical" evidence="2">
    <location>
        <begin position="347"/>
        <end position="366"/>
    </location>
</feature>
<dbReference type="InterPro" id="IPR007349">
    <property type="entry name" value="DUF418"/>
</dbReference>
<keyword evidence="2" id="KW-0812">Transmembrane</keyword>
<evidence type="ECO:0000256" key="2">
    <source>
        <dbReference type="SAM" id="Phobius"/>
    </source>
</evidence>
<reference evidence="5" key="1">
    <citation type="submission" date="2023-07" db="EMBL/GenBank/DDBJ databases">
        <title>30 novel species of actinomycetes from the DSMZ collection.</title>
        <authorList>
            <person name="Nouioui I."/>
        </authorList>
    </citation>
    <scope>NUCLEOTIDE SEQUENCE [LARGE SCALE GENOMIC DNA]</scope>
    <source>
        <strain evidence="5">DSM 41635</strain>
    </source>
</reference>
<dbReference type="Proteomes" id="UP001180503">
    <property type="component" value="Unassembled WGS sequence"/>
</dbReference>
<keyword evidence="2" id="KW-1133">Transmembrane helix</keyword>
<feature type="compositionally biased region" description="Basic and acidic residues" evidence="1">
    <location>
        <begin position="411"/>
        <end position="420"/>
    </location>
</feature>
<dbReference type="EMBL" id="JAVRFB010000015">
    <property type="protein sequence ID" value="MDT0404070.1"/>
    <property type="molecule type" value="Genomic_DNA"/>
</dbReference>
<feature type="transmembrane region" description="Helical" evidence="2">
    <location>
        <begin position="321"/>
        <end position="341"/>
    </location>
</feature>
<dbReference type="RefSeq" id="WP_311710496.1">
    <property type="nucleotide sequence ID" value="NZ_JAVRFB010000015.1"/>
</dbReference>
<feature type="transmembrane region" description="Helical" evidence="2">
    <location>
        <begin position="151"/>
        <end position="169"/>
    </location>
</feature>
<feature type="compositionally biased region" description="Low complexity" evidence="1">
    <location>
        <begin position="399"/>
        <end position="410"/>
    </location>
</feature>
<accession>A0ABU2QM84</accession>
<dbReference type="PANTHER" id="PTHR30590">
    <property type="entry name" value="INNER MEMBRANE PROTEIN"/>
    <property type="match status" value="1"/>
</dbReference>